<dbReference type="OrthoDB" id="311628at2759"/>
<keyword evidence="4" id="KW-1185">Reference proteome</keyword>
<dbReference type="EMBL" id="CAJJDN010000232">
    <property type="protein sequence ID" value="CAD8129599.1"/>
    <property type="molecule type" value="Genomic_DNA"/>
</dbReference>
<feature type="coiled-coil region" evidence="1">
    <location>
        <begin position="553"/>
        <end position="614"/>
    </location>
</feature>
<keyword evidence="1" id="KW-0175">Coiled coil</keyword>
<dbReference type="AlphaFoldDB" id="A0A8S1RR65"/>
<comment type="caution">
    <text evidence="3">The sequence shown here is derived from an EMBL/GenBank/DDBJ whole genome shotgun (WGS) entry which is preliminary data.</text>
</comment>
<evidence type="ECO:0000256" key="1">
    <source>
        <dbReference type="SAM" id="Coils"/>
    </source>
</evidence>
<evidence type="ECO:0000259" key="2">
    <source>
        <dbReference type="Pfam" id="PF01926"/>
    </source>
</evidence>
<name>A0A8S1RR65_9CILI</name>
<sequence length="855" mass="102935">MLKNQNVQEESQKRIILYFNLEHSNKSLMELKNIKNLKIIFKNSTYIKFEQKQQSYVTQLYYFQGIFQENSNDAFDINKLTQVKINLLQLVQQFNKSQIKVILQYKFPIQQEQQQIDQHIYQLFDGFLIQQQNIVLLQIDENQYRKFQINLFLLSKIQKRIQHSIRIVNKKKQNLRSCQDHLQIIQIHLQVFSNLNKMIITLQPFQFYLYLKDELEVLTLLFLKNIRVFQLNIYQLLELPTNLNYEKKDENFQQLQKLLRGLLCRFHQIINQRESNIKIIVSEIHSAILHWEPRIQNYLKYLAQKDENVNSFIMKEKIFLFNYEKVNNEVIEGYKTKELISRNFTQDIVKSYLEKEMKIISQQCTFEIKYFDFHLPSKLKMFQELNNFSIKQNPINKTNVCLLGLTKTGKSTLLNILINPNNIEIIEIDNKKYFSIIKQFHNITISQITDTPGFFDTDNQTRLINQVKIFTQLQRSPQVIFLILIDGQQLCENINDFYQTIEHFYLFFGDRLIESQLEKFIIPVFNKLKSNTMNKIKDRKLKKLVHKSYQKQIEIYKASHFLYKNEIQQLEKQKMEINNKINKLLGEEKLTQEIKDLNKQVIKLQNQIDFKQNQRKQINYGLLENIKQQILNQCKYLQQEQNQQKSKIVFTLALNPDMKEYYNTILKYQDEICELLLKLITDVITNNLLNDHSRNVDDVIEQCNQIDNNIKEYKSKENNISVFSFFYSLRQKFLNVFENQRLIEDLINKLNSINNLSQFILNGQRIKEISTQYLENELNLIRQSCNNVCDNKDFKDFLSEKKYFNFQIIFFRLITQTEKAKIIKQRTKEEEEKLKMEILKIEYNELKKSQETKKN</sequence>
<organism evidence="3 4">
    <name type="scientific">Paramecium sonneborni</name>
    <dbReference type="NCBI Taxonomy" id="65129"/>
    <lineage>
        <taxon>Eukaryota</taxon>
        <taxon>Sar</taxon>
        <taxon>Alveolata</taxon>
        <taxon>Ciliophora</taxon>
        <taxon>Intramacronucleata</taxon>
        <taxon>Oligohymenophorea</taxon>
        <taxon>Peniculida</taxon>
        <taxon>Parameciidae</taxon>
        <taxon>Paramecium</taxon>
    </lineage>
</organism>
<dbReference type="Pfam" id="PF01926">
    <property type="entry name" value="MMR_HSR1"/>
    <property type="match status" value="1"/>
</dbReference>
<dbReference type="InterPro" id="IPR006073">
    <property type="entry name" value="GTP-bd"/>
</dbReference>
<dbReference type="GO" id="GO:0005525">
    <property type="term" value="F:GTP binding"/>
    <property type="evidence" value="ECO:0007669"/>
    <property type="project" value="InterPro"/>
</dbReference>
<dbReference type="Proteomes" id="UP000692954">
    <property type="component" value="Unassembled WGS sequence"/>
</dbReference>
<feature type="domain" description="G" evidence="2">
    <location>
        <begin position="400"/>
        <end position="499"/>
    </location>
</feature>
<protein>
    <recommendedName>
        <fullName evidence="2">G domain-containing protein</fullName>
    </recommendedName>
</protein>
<reference evidence="3" key="1">
    <citation type="submission" date="2021-01" db="EMBL/GenBank/DDBJ databases">
        <authorList>
            <consortium name="Genoscope - CEA"/>
            <person name="William W."/>
        </authorList>
    </citation>
    <scope>NUCLEOTIDE SEQUENCE</scope>
</reference>
<proteinExistence type="predicted"/>
<evidence type="ECO:0000313" key="4">
    <source>
        <dbReference type="Proteomes" id="UP000692954"/>
    </source>
</evidence>
<gene>
    <name evidence="3" type="ORF">PSON_ATCC_30995.1.T2320009</name>
</gene>
<feature type="coiled-coil region" evidence="1">
    <location>
        <begin position="689"/>
        <end position="716"/>
    </location>
</feature>
<accession>A0A8S1RR65</accession>
<evidence type="ECO:0000313" key="3">
    <source>
        <dbReference type="EMBL" id="CAD8129599.1"/>
    </source>
</evidence>